<dbReference type="OrthoDB" id="9759601at2"/>
<feature type="domain" description="HD-GYP" evidence="2">
    <location>
        <begin position="114"/>
        <end position="309"/>
    </location>
</feature>
<proteinExistence type="predicted"/>
<dbReference type="Gene3D" id="1.10.3210.10">
    <property type="entry name" value="Hypothetical protein af1432"/>
    <property type="match status" value="1"/>
</dbReference>
<organism evidence="3 4">
    <name type="scientific">Paenibacillus athensensis</name>
    <dbReference type="NCBI Taxonomy" id="1967502"/>
    <lineage>
        <taxon>Bacteria</taxon>
        <taxon>Bacillati</taxon>
        <taxon>Bacillota</taxon>
        <taxon>Bacilli</taxon>
        <taxon>Bacillales</taxon>
        <taxon>Paenibacillaceae</taxon>
        <taxon>Paenibacillus</taxon>
    </lineage>
</organism>
<dbReference type="Pfam" id="PF13487">
    <property type="entry name" value="HD_5"/>
    <property type="match status" value="1"/>
</dbReference>
<protein>
    <submittedName>
        <fullName evidence="3">HD family phosphohydrolase</fullName>
    </submittedName>
</protein>
<dbReference type="RefSeq" id="WP_134755246.1">
    <property type="nucleotide sequence ID" value="NZ_MYFO02000004.1"/>
</dbReference>
<reference evidence="3 4" key="1">
    <citation type="submission" date="2017-03" db="EMBL/GenBank/DDBJ databases">
        <title>Isolation of Levoglucosan Utilizing Bacteria.</title>
        <authorList>
            <person name="Arya A.S."/>
        </authorList>
    </citation>
    <scope>NUCLEOTIDE SEQUENCE [LARGE SCALE GENOMIC DNA]</scope>
    <source>
        <strain evidence="3 4">MEC069</strain>
    </source>
</reference>
<dbReference type="EMBL" id="MYFO01000027">
    <property type="protein sequence ID" value="TFE85248.1"/>
    <property type="molecule type" value="Genomic_DNA"/>
</dbReference>
<dbReference type="CDD" id="cd00077">
    <property type="entry name" value="HDc"/>
    <property type="match status" value="1"/>
</dbReference>
<name>A0A4Y8PW06_9BACL</name>
<keyword evidence="3" id="KW-0378">Hydrolase</keyword>
<evidence type="ECO:0000259" key="2">
    <source>
        <dbReference type="PROSITE" id="PS51832"/>
    </source>
</evidence>
<dbReference type="SMART" id="SM00471">
    <property type="entry name" value="HDc"/>
    <property type="match status" value="1"/>
</dbReference>
<comment type="caution">
    <text evidence="3">The sequence shown here is derived from an EMBL/GenBank/DDBJ whole genome shotgun (WGS) entry which is preliminary data.</text>
</comment>
<dbReference type="InterPro" id="IPR006675">
    <property type="entry name" value="HDIG_dom"/>
</dbReference>
<dbReference type="PROSITE" id="PS51832">
    <property type="entry name" value="HD_GYP"/>
    <property type="match status" value="1"/>
</dbReference>
<feature type="domain" description="HD" evidence="1">
    <location>
        <begin position="136"/>
        <end position="258"/>
    </location>
</feature>
<evidence type="ECO:0000259" key="1">
    <source>
        <dbReference type="PROSITE" id="PS51831"/>
    </source>
</evidence>
<dbReference type="GO" id="GO:0016787">
    <property type="term" value="F:hydrolase activity"/>
    <property type="evidence" value="ECO:0007669"/>
    <property type="project" value="UniProtKB-KW"/>
</dbReference>
<dbReference type="PANTHER" id="PTHR43155">
    <property type="entry name" value="CYCLIC DI-GMP PHOSPHODIESTERASE PA4108-RELATED"/>
    <property type="match status" value="1"/>
</dbReference>
<dbReference type="Proteomes" id="UP000298246">
    <property type="component" value="Unassembled WGS sequence"/>
</dbReference>
<sequence>MRVHVLQLIVGDRLTSDAYNSIGLHLLSNGAVLDAGDITMLNRHNVDYVDIAPRGETDEAAADGNENASTTATPEQALAFFDAIEGIKDLFQHAGEGANIDEDEVEAAFSPLIESFQHEKDVVSLLLSLNSKDDYTYQHSVQVGMLAYYIAKWMHKDDQEALFVGKAGYLHDIGKSRIPSSILQKPGKLTPEEYNEIKKHTIYGYEIIINSLHDKELAYAALQHHERMDGNGYPLRKKSHEIHWIAKIVAVADVYSAMICNRVYQQKRDLLFVLKELHRMSFGELDPAVTQVFIKHMIPNFIGKKACLSDGRIGTIVMTNPSDFFRPLIQVDDQFIDLSHMSNLEIATIAM</sequence>
<evidence type="ECO:0000313" key="4">
    <source>
        <dbReference type="Proteomes" id="UP000298246"/>
    </source>
</evidence>
<dbReference type="AlphaFoldDB" id="A0A4Y8PW06"/>
<accession>A0A4Y8PW06</accession>
<dbReference type="PROSITE" id="PS51831">
    <property type="entry name" value="HD"/>
    <property type="match status" value="1"/>
</dbReference>
<dbReference type="NCBIfam" id="TIGR00277">
    <property type="entry name" value="HDIG"/>
    <property type="match status" value="1"/>
</dbReference>
<dbReference type="InterPro" id="IPR037522">
    <property type="entry name" value="HD_GYP_dom"/>
</dbReference>
<dbReference type="SUPFAM" id="SSF109604">
    <property type="entry name" value="HD-domain/PDEase-like"/>
    <property type="match status" value="1"/>
</dbReference>
<keyword evidence="4" id="KW-1185">Reference proteome</keyword>
<dbReference type="InterPro" id="IPR006674">
    <property type="entry name" value="HD_domain"/>
</dbReference>
<dbReference type="PANTHER" id="PTHR43155:SF2">
    <property type="entry name" value="CYCLIC DI-GMP PHOSPHODIESTERASE PA4108"/>
    <property type="match status" value="1"/>
</dbReference>
<gene>
    <name evidence="3" type="ORF">B5M42_17835</name>
</gene>
<evidence type="ECO:0000313" key="3">
    <source>
        <dbReference type="EMBL" id="TFE85248.1"/>
    </source>
</evidence>
<dbReference type="InterPro" id="IPR003607">
    <property type="entry name" value="HD/PDEase_dom"/>
</dbReference>